<dbReference type="Gene3D" id="3.10.10.10">
    <property type="entry name" value="HIV Type 1 Reverse Transcriptase, subunit A, domain 1"/>
    <property type="match status" value="1"/>
</dbReference>
<protein>
    <submittedName>
        <fullName evidence="3">Reverse transcriptase domain-containing protein</fullName>
    </submittedName>
</protein>
<sequence>MQTSSEVTNPKVLLALVETRPRRPGKEPMQLEDTKERRQLDKGRRLPKSGVEEKIVVNDNYLVQLVTIGGGLSAECRHALIHTFRKNVDIFAWTPTDMTGIPRAITEHSLDTYPHIEPKAQKKRSLAPDRRKVVTDEVNEWLKAGIEGRAIPTRWLLNPCASQKMTKNDEEKMAFHTEEGVFYYTKMPFGLKNAGATYYRLINMKLNPKKCSFGIEEGKFLGYIVTSEGIRANPEKAKAVMDMPSPKTLKQMQSLKAAEAAFLEMKKLVSELPTLTTPKKGETLMMYLSYPPRSEAVISACSSQKGWESRLPIQLCPIGKVLSNSGASGRLAKWAIELGTYGITYVSRVAIKGQVLADFLVDTPTEINATAEVVNNPRGEDIPEFSNAREDLTPGLKAWRLYTNGASNNEGSRASLILIAPDDVEYSYALRLNFSNSNNDAEYEALLVGLRIAKEMQVLELAGAFNRFRITHIPIAENMKADALIKLSAVQFDHLSKEVLVEVLNERSVEAQEVNIVVEEEGPTWMTPIRNYLKKGNLPKDLVDARTLMEKIGNYTMEDGVLYRFGIPATIITDNETQFVNDPFKKWAEKLKIRLISNLVYHPQGNGAVERANKSLLRGIKTRLKKGGSAWAEEDPPGKGLTKFPSIPKQAYKLSNQEGKRYPRLGMLVTSEGATCKNTRVEQPLLIDSTAEGKKGGEQTRLPFAHNKYTPVSSYIGWRKRHENINLNVASKCIRAQTVPVGLPHALAHGLQPESCCGKTGPCWPDPYKSRHLSDK</sequence>
<feature type="domain" description="Integrase catalytic" evidence="2">
    <location>
        <begin position="561"/>
        <end position="616"/>
    </location>
</feature>
<dbReference type="InterPro" id="IPR036397">
    <property type="entry name" value="RNaseH_sf"/>
</dbReference>
<feature type="region of interest" description="Disordered" evidence="1">
    <location>
        <begin position="1"/>
        <end position="46"/>
    </location>
</feature>
<dbReference type="InterPro" id="IPR001584">
    <property type="entry name" value="Integrase_cat-core"/>
</dbReference>
<dbReference type="PROSITE" id="PS50994">
    <property type="entry name" value="INTEGRASE"/>
    <property type="match status" value="1"/>
</dbReference>
<dbReference type="GO" id="GO:0003964">
    <property type="term" value="F:RNA-directed DNA polymerase activity"/>
    <property type="evidence" value="ECO:0007669"/>
    <property type="project" value="UniProtKB-KW"/>
</dbReference>
<evidence type="ECO:0000259" key="2">
    <source>
        <dbReference type="PROSITE" id="PS50994"/>
    </source>
</evidence>
<keyword evidence="4" id="KW-1185">Reference proteome</keyword>
<name>A0ABQ5G3Y7_9ASTR</name>
<dbReference type="Gene3D" id="3.30.70.270">
    <property type="match status" value="1"/>
</dbReference>
<dbReference type="EMBL" id="BQNB010018067">
    <property type="protein sequence ID" value="GJT70333.1"/>
    <property type="molecule type" value="Genomic_DNA"/>
</dbReference>
<accession>A0ABQ5G3Y7</accession>
<organism evidence="3 4">
    <name type="scientific">Tanacetum coccineum</name>
    <dbReference type="NCBI Taxonomy" id="301880"/>
    <lineage>
        <taxon>Eukaryota</taxon>
        <taxon>Viridiplantae</taxon>
        <taxon>Streptophyta</taxon>
        <taxon>Embryophyta</taxon>
        <taxon>Tracheophyta</taxon>
        <taxon>Spermatophyta</taxon>
        <taxon>Magnoliopsida</taxon>
        <taxon>eudicotyledons</taxon>
        <taxon>Gunneridae</taxon>
        <taxon>Pentapetalae</taxon>
        <taxon>asterids</taxon>
        <taxon>campanulids</taxon>
        <taxon>Asterales</taxon>
        <taxon>Asteraceae</taxon>
        <taxon>Asteroideae</taxon>
        <taxon>Anthemideae</taxon>
        <taxon>Anthemidinae</taxon>
        <taxon>Tanacetum</taxon>
    </lineage>
</organism>
<feature type="compositionally biased region" description="Basic and acidic residues" evidence="1">
    <location>
        <begin position="32"/>
        <end position="46"/>
    </location>
</feature>
<evidence type="ECO:0000313" key="3">
    <source>
        <dbReference type="EMBL" id="GJT70333.1"/>
    </source>
</evidence>
<dbReference type="InterPro" id="IPR012337">
    <property type="entry name" value="RNaseH-like_sf"/>
</dbReference>
<evidence type="ECO:0000313" key="4">
    <source>
        <dbReference type="Proteomes" id="UP001151760"/>
    </source>
</evidence>
<keyword evidence="3" id="KW-0808">Transferase</keyword>
<dbReference type="SUPFAM" id="SSF56672">
    <property type="entry name" value="DNA/RNA polymerases"/>
    <property type="match status" value="1"/>
</dbReference>
<dbReference type="PANTHER" id="PTHR48475">
    <property type="entry name" value="RIBONUCLEASE H"/>
    <property type="match status" value="1"/>
</dbReference>
<keyword evidence="3" id="KW-0548">Nucleotidyltransferase</keyword>
<proteinExistence type="predicted"/>
<dbReference type="SUPFAM" id="SSF53098">
    <property type="entry name" value="Ribonuclease H-like"/>
    <property type="match status" value="2"/>
</dbReference>
<dbReference type="Gene3D" id="3.30.420.10">
    <property type="entry name" value="Ribonuclease H-like superfamily/Ribonuclease H"/>
    <property type="match status" value="2"/>
</dbReference>
<dbReference type="PANTHER" id="PTHR48475:SF1">
    <property type="entry name" value="RNASE H TYPE-1 DOMAIN-CONTAINING PROTEIN"/>
    <property type="match status" value="1"/>
</dbReference>
<comment type="caution">
    <text evidence="3">The sequence shown here is derived from an EMBL/GenBank/DDBJ whole genome shotgun (WGS) entry which is preliminary data.</text>
</comment>
<keyword evidence="3" id="KW-0695">RNA-directed DNA polymerase</keyword>
<dbReference type="InterPro" id="IPR043128">
    <property type="entry name" value="Rev_trsase/Diguanyl_cyclase"/>
</dbReference>
<gene>
    <name evidence="3" type="ORF">Tco_1029619</name>
</gene>
<dbReference type="InterPro" id="IPR043502">
    <property type="entry name" value="DNA/RNA_pol_sf"/>
</dbReference>
<reference evidence="3" key="2">
    <citation type="submission" date="2022-01" db="EMBL/GenBank/DDBJ databases">
        <authorList>
            <person name="Yamashiro T."/>
            <person name="Shiraishi A."/>
            <person name="Satake H."/>
            <person name="Nakayama K."/>
        </authorList>
    </citation>
    <scope>NUCLEOTIDE SEQUENCE</scope>
</reference>
<reference evidence="3" key="1">
    <citation type="journal article" date="2022" name="Int. J. Mol. Sci.">
        <title>Draft Genome of Tanacetum Coccineum: Genomic Comparison of Closely Related Tanacetum-Family Plants.</title>
        <authorList>
            <person name="Yamashiro T."/>
            <person name="Shiraishi A."/>
            <person name="Nakayama K."/>
            <person name="Satake H."/>
        </authorList>
    </citation>
    <scope>NUCLEOTIDE SEQUENCE</scope>
</reference>
<evidence type="ECO:0000256" key="1">
    <source>
        <dbReference type="SAM" id="MobiDB-lite"/>
    </source>
</evidence>
<dbReference type="Proteomes" id="UP001151760">
    <property type="component" value="Unassembled WGS sequence"/>
</dbReference>